<dbReference type="AlphaFoldDB" id="A0A645J294"/>
<protein>
    <submittedName>
        <fullName evidence="1">Uncharacterized protein</fullName>
    </submittedName>
</protein>
<evidence type="ECO:0000313" key="1">
    <source>
        <dbReference type="EMBL" id="MPN57527.1"/>
    </source>
</evidence>
<name>A0A645J294_9ZZZZ</name>
<dbReference type="EMBL" id="VSSQ01129129">
    <property type="protein sequence ID" value="MPN57527.1"/>
    <property type="molecule type" value="Genomic_DNA"/>
</dbReference>
<sequence length="73" mass="8608">MQVRGLADADFTRLEKELRYANRKERIGIIQKYMDYRLYHAENGGEIPKDALNIAKMLGIYDEIIENAKEYLK</sequence>
<accession>A0A645J294</accession>
<reference evidence="1" key="1">
    <citation type="submission" date="2019-08" db="EMBL/GenBank/DDBJ databases">
        <authorList>
            <person name="Kucharzyk K."/>
            <person name="Murdoch R.W."/>
            <person name="Higgins S."/>
            <person name="Loffler F."/>
        </authorList>
    </citation>
    <scope>NUCLEOTIDE SEQUENCE</scope>
</reference>
<organism evidence="1">
    <name type="scientific">bioreactor metagenome</name>
    <dbReference type="NCBI Taxonomy" id="1076179"/>
    <lineage>
        <taxon>unclassified sequences</taxon>
        <taxon>metagenomes</taxon>
        <taxon>ecological metagenomes</taxon>
    </lineage>
</organism>
<gene>
    <name evidence="1" type="ORF">SDC9_205221</name>
</gene>
<proteinExistence type="predicted"/>
<comment type="caution">
    <text evidence="1">The sequence shown here is derived from an EMBL/GenBank/DDBJ whole genome shotgun (WGS) entry which is preliminary data.</text>
</comment>